<dbReference type="HOGENOM" id="CLU_1828955_0_0_1"/>
<accession>A0A0D3JJA7</accession>
<evidence type="ECO:0008006" key="3">
    <source>
        <dbReference type="Google" id="ProtNLM"/>
    </source>
</evidence>
<reference evidence="2" key="1">
    <citation type="journal article" date="2013" name="Nature">
        <title>Pan genome of the phytoplankton Emiliania underpins its global distribution.</title>
        <authorList>
            <person name="Read B.A."/>
            <person name="Kegel J."/>
            <person name="Klute M.J."/>
            <person name="Kuo A."/>
            <person name="Lefebvre S.C."/>
            <person name="Maumus F."/>
            <person name="Mayer C."/>
            <person name="Miller J."/>
            <person name="Monier A."/>
            <person name="Salamov A."/>
            <person name="Young J."/>
            <person name="Aguilar M."/>
            <person name="Claverie J.M."/>
            <person name="Frickenhaus S."/>
            <person name="Gonzalez K."/>
            <person name="Herman E.K."/>
            <person name="Lin Y.C."/>
            <person name="Napier J."/>
            <person name="Ogata H."/>
            <person name="Sarno A.F."/>
            <person name="Shmutz J."/>
            <person name="Schroeder D."/>
            <person name="de Vargas C."/>
            <person name="Verret F."/>
            <person name="von Dassow P."/>
            <person name="Valentin K."/>
            <person name="Van de Peer Y."/>
            <person name="Wheeler G."/>
            <person name="Dacks J.B."/>
            <person name="Delwiche C.F."/>
            <person name="Dyhrman S.T."/>
            <person name="Glockner G."/>
            <person name="John U."/>
            <person name="Richards T."/>
            <person name="Worden A.Z."/>
            <person name="Zhang X."/>
            <person name="Grigoriev I.V."/>
            <person name="Allen A.E."/>
            <person name="Bidle K."/>
            <person name="Borodovsky M."/>
            <person name="Bowler C."/>
            <person name="Brownlee C."/>
            <person name="Cock J.M."/>
            <person name="Elias M."/>
            <person name="Gladyshev V.N."/>
            <person name="Groth M."/>
            <person name="Guda C."/>
            <person name="Hadaegh A."/>
            <person name="Iglesias-Rodriguez M.D."/>
            <person name="Jenkins J."/>
            <person name="Jones B.M."/>
            <person name="Lawson T."/>
            <person name="Leese F."/>
            <person name="Lindquist E."/>
            <person name="Lobanov A."/>
            <person name="Lomsadze A."/>
            <person name="Malik S.B."/>
            <person name="Marsh M.E."/>
            <person name="Mackinder L."/>
            <person name="Mock T."/>
            <person name="Mueller-Roeber B."/>
            <person name="Pagarete A."/>
            <person name="Parker M."/>
            <person name="Probert I."/>
            <person name="Quesneville H."/>
            <person name="Raines C."/>
            <person name="Rensing S.A."/>
            <person name="Riano-Pachon D.M."/>
            <person name="Richier S."/>
            <person name="Rokitta S."/>
            <person name="Shiraiwa Y."/>
            <person name="Soanes D.M."/>
            <person name="van der Giezen M."/>
            <person name="Wahlund T.M."/>
            <person name="Williams B."/>
            <person name="Wilson W."/>
            <person name="Wolfe G."/>
            <person name="Wurch L.L."/>
        </authorList>
    </citation>
    <scope>NUCLEOTIDE SEQUENCE</scope>
</reference>
<proteinExistence type="predicted"/>
<dbReference type="EnsemblProtists" id="EOD23592">
    <property type="protein sequence ID" value="EOD23592"/>
    <property type="gene ID" value="EMIHUDRAFT_239408"/>
</dbReference>
<reference evidence="1" key="2">
    <citation type="submission" date="2024-10" db="UniProtKB">
        <authorList>
            <consortium name="EnsemblProtists"/>
        </authorList>
    </citation>
    <scope>IDENTIFICATION</scope>
</reference>
<evidence type="ECO:0000313" key="1">
    <source>
        <dbReference type="EnsemblProtists" id="EOD23592"/>
    </source>
</evidence>
<keyword evidence="2" id="KW-1185">Reference proteome</keyword>
<dbReference type="Proteomes" id="UP000013827">
    <property type="component" value="Unassembled WGS sequence"/>
</dbReference>
<dbReference type="Pfam" id="PF02995">
    <property type="entry name" value="DUF229"/>
    <property type="match status" value="1"/>
</dbReference>
<dbReference type="KEGG" id="ehx:EMIHUDRAFT_239408"/>
<dbReference type="PaxDb" id="2903-EOD23592"/>
<dbReference type="GeneID" id="17269137"/>
<name>A0A0D3JJA7_EMIH1</name>
<protein>
    <recommendedName>
        <fullName evidence="3">Sulfatase N-terminal domain-containing protein</fullName>
    </recommendedName>
</protein>
<dbReference type="AlphaFoldDB" id="A0A0D3JJA7"/>
<sequence>MRLPALDDALSTFLERHAAGLLRDTVVMLLSDHGTHGIWYNDYEIGAAEHKLPVLYVLAPDWLMRERPAWQAALRANTRRMVTVRELYHAIVQLAAYPNTASLEAGALSILDPLPEHRTCAEAGVPEEFCACRRVAAQAIA</sequence>
<evidence type="ECO:0000313" key="2">
    <source>
        <dbReference type="Proteomes" id="UP000013827"/>
    </source>
</evidence>
<dbReference type="PANTHER" id="PTHR10974:SF1">
    <property type="entry name" value="FI08016P-RELATED"/>
    <property type="match status" value="1"/>
</dbReference>
<dbReference type="PANTHER" id="PTHR10974">
    <property type="entry name" value="FI08016P-RELATED"/>
    <property type="match status" value="1"/>
</dbReference>
<dbReference type="GO" id="GO:0005615">
    <property type="term" value="C:extracellular space"/>
    <property type="evidence" value="ECO:0007669"/>
    <property type="project" value="TreeGrafter"/>
</dbReference>
<dbReference type="InterPro" id="IPR004245">
    <property type="entry name" value="DUF229"/>
</dbReference>
<dbReference type="RefSeq" id="XP_005776021.1">
    <property type="nucleotide sequence ID" value="XM_005775964.1"/>
</dbReference>
<organism evidence="1 2">
    <name type="scientific">Emiliania huxleyi (strain CCMP1516)</name>
    <dbReference type="NCBI Taxonomy" id="280463"/>
    <lineage>
        <taxon>Eukaryota</taxon>
        <taxon>Haptista</taxon>
        <taxon>Haptophyta</taxon>
        <taxon>Prymnesiophyceae</taxon>
        <taxon>Isochrysidales</taxon>
        <taxon>Noelaerhabdaceae</taxon>
        <taxon>Emiliania</taxon>
    </lineage>
</organism>